<evidence type="ECO:0000313" key="2">
    <source>
        <dbReference type="Proteomes" id="UP000242715"/>
    </source>
</evidence>
<organism evidence="1 2">
    <name type="scientific">Trifolium subterraneum</name>
    <name type="common">Subterranean clover</name>
    <dbReference type="NCBI Taxonomy" id="3900"/>
    <lineage>
        <taxon>Eukaryota</taxon>
        <taxon>Viridiplantae</taxon>
        <taxon>Streptophyta</taxon>
        <taxon>Embryophyta</taxon>
        <taxon>Tracheophyta</taxon>
        <taxon>Spermatophyta</taxon>
        <taxon>Magnoliopsida</taxon>
        <taxon>eudicotyledons</taxon>
        <taxon>Gunneridae</taxon>
        <taxon>Pentapetalae</taxon>
        <taxon>rosids</taxon>
        <taxon>fabids</taxon>
        <taxon>Fabales</taxon>
        <taxon>Fabaceae</taxon>
        <taxon>Papilionoideae</taxon>
        <taxon>50 kb inversion clade</taxon>
        <taxon>NPAAA clade</taxon>
        <taxon>Hologalegina</taxon>
        <taxon>IRL clade</taxon>
        <taxon>Trifolieae</taxon>
        <taxon>Trifolium</taxon>
    </lineage>
</organism>
<dbReference type="Proteomes" id="UP000242715">
    <property type="component" value="Unassembled WGS sequence"/>
</dbReference>
<name>A0A2Z6MW82_TRISU</name>
<reference evidence="2" key="1">
    <citation type="journal article" date="2017" name="Front. Plant Sci.">
        <title>Climate Clever Clovers: New Paradigm to Reduce the Environmental Footprint of Ruminants by Breeding Low Methanogenic Forages Utilizing Haplotype Variation.</title>
        <authorList>
            <person name="Kaur P."/>
            <person name="Appels R."/>
            <person name="Bayer P.E."/>
            <person name="Keeble-Gagnere G."/>
            <person name="Wang J."/>
            <person name="Hirakawa H."/>
            <person name="Shirasawa K."/>
            <person name="Vercoe P."/>
            <person name="Stefanova K."/>
            <person name="Durmic Z."/>
            <person name="Nichols P."/>
            <person name="Revell C."/>
            <person name="Isobe S.N."/>
            <person name="Edwards D."/>
            <person name="Erskine W."/>
        </authorList>
    </citation>
    <scope>NUCLEOTIDE SEQUENCE [LARGE SCALE GENOMIC DNA]</scope>
    <source>
        <strain evidence="2">cv. Daliak</strain>
    </source>
</reference>
<accession>A0A2Z6MW82</accession>
<proteinExistence type="predicted"/>
<sequence length="66" mass="7598">MHVFLGASCLKVKVVKSRVMCSRFVLNEKKQVVNDIFSIEFIVDLKTFCRFILPKMESIKMSIGKS</sequence>
<keyword evidence="2" id="KW-1185">Reference proteome</keyword>
<protein>
    <submittedName>
        <fullName evidence="1">Uncharacterized protein</fullName>
    </submittedName>
</protein>
<evidence type="ECO:0000313" key="1">
    <source>
        <dbReference type="EMBL" id="GAU27995.1"/>
    </source>
</evidence>
<dbReference type="EMBL" id="DF973365">
    <property type="protein sequence ID" value="GAU27995.1"/>
    <property type="molecule type" value="Genomic_DNA"/>
</dbReference>
<dbReference type="AlphaFoldDB" id="A0A2Z6MW82"/>
<gene>
    <name evidence="1" type="ORF">TSUD_373910</name>
</gene>